<feature type="domain" description="Cupin type-2" evidence="2">
    <location>
        <begin position="37"/>
        <end position="102"/>
    </location>
</feature>
<dbReference type="InterPro" id="IPR011051">
    <property type="entry name" value="RmlC_Cupin_sf"/>
</dbReference>
<dbReference type="GO" id="GO:0046872">
    <property type="term" value="F:metal ion binding"/>
    <property type="evidence" value="ECO:0007669"/>
    <property type="project" value="UniProtKB-KW"/>
</dbReference>
<evidence type="ECO:0000259" key="2">
    <source>
        <dbReference type="Pfam" id="PF07883"/>
    </source>
</evidence>
<dbReference type="InterPro" id="IPR013096">
    <property type="entry name" value="Cupin_2"/>
</dbReference>
<dbReference type="PANTHER" id="PTHR35848:SF9">
    <property type="entry name" value="SLL1358 PROTEIN"/>
    <property type="match status" value="1"/>
</dbReference>
<reference evidence="3 4" key="1">
    <citation type="submission" date="2022-04" db="EMBL/GenBank/DDBJ databases">
        <title>Diverse halophilic archaea isolated from saline environments.</title>
        <authorList>
            <person name="Cui H.-L."/>
        </authorList>
    </citation>
    <scope>NUCLEOTIDE SEQUENCE [LARGE SCALE GENOMIC DNA]</scope>
    <source>
        <strain evidence="3 4">XZYJT49</strain>
    </source>
</reference>
<keyword evidence="1" id="KW-0479">Metal-binding</keyword>
<keyword evidence="4" id="KW-1185">Reference proteome</keyword>
<dbReference type="InterPro" id="IPR051610">
    <property type="entry name" value="GPI/OXD"/>
</dbReference>
<dbReference type="InterPro" id="IPR014710">
    <property type="entry name" value="RmlC-like_jellyroll"/>
</dbReference>
<dbReference type="Pfam" id="PF07883">
    <property type="entry name" value="Cupin_2"/>
    <property type="match status" value="1"/>
</dbReference>
<dbReference type="PANTHER" id="PTHR35848">
    <property type="entry name" value="OXALATE-BINDING PROTEIN"/>
    <property type="match status" value="1"/>
</dbReference>
<sequence>MSYTKVDSHDVEPVGEGLRFLRDPLDCEKLGVSVLDADPGWTGKEHDHAEDGQEEVYLLLDGEATVTVEGEDVELESGEALRIPAEATRQIHNGDTESRFVLVGASGEA</sequence>
<accession>A0A8U0HZ31</accession>
<name>A0A8U0HZ31_9EURY</name>
<dbReference type="Gene3D" id="2.60.120.10">
    <property type="entry name" value="Jelly Rolls"/>
    <property type="match status" value="1"/>
</dbReference>
<proteinExistence type="predicted"/>
<dbReference type="Proteomes" id="UP000830729">
    <property type="component" value="Chromosome"/>
</dbReference>
<organism evidence="3 4">
    <name type="scientific">Halorussus limi</name>
    <dbReference type="NCBI Taxonomy" id="2938695"/>
    <lineage>
        <taxon>Archaea</taxon>
        <taxon>Methanobacteriati</taxon>
        <taxon>Methanobacteriota</taxon>
        <taxon>Stenosarchaea group</taxon>
        <taxon>Halobacteria</taxon>
        <taxon>Halobacteriales</taxon>
        <taxon>Haladaptataceae</taxon>
        <taxon>Halorussus</taxon>
    </lineage>
</organism>
<dbReference type="RefSeq" id="WP_248652221.1">
    <property type="nucleotide sequence ID" value="NZ_CP096659.1"/>
</dbReference>
<gene>
    <name evidence="3" type="ORF">M0R89_09075</name>
</gene>
<evidence type="ECO:0000313" key="3">
    <source>
        <dbReference type="EMBL" id="UPV76187.1"/>
    </source>
</evidence>
<dbReference type="KEGG" id="halx:M0R89_09075"/>
<evidence type="ECO:0000313" key="4">
    <source>
        <dbReference type="Proteomes" id="UP000830729"/>
    </source>
</evidence>
<evidence type="ECO:0000256" key="1">
    <source>
        <dbReference type="ARBA" id="ARBA00022723"/>
    </source>
</evidence>
<dbReference type="GeneID" id="72185348"/>
<dbReference type="AlphaFoldDB" id="A0A8U0HZ31"/>
<protein>
    <submittedName>
        <fullName evidence="3">Cupin domain-containing protein</fullName>
    </submittedName>
</protein>
<dbReference type="EMBL" id="CP096659">
    <property type="protein sequence ID" value="UPV76187.1"/>
    <property type="molecule type" value="Genomic_DNA"/>
</dbReference>
<dbReference type="SUPFAM" id="SSF51182">
    <property type="entry name" value="RmlC-like cupins"/>
    <property type="match status" value="1"/>
</dbReference>